<keyword evidence="6 9" id="KW-0812">Transmembrane</keyword>
<dbReference type="InterPro" id="IPR050901">
    <property type="entry name" value="BP-dep_ABC_trans_perm"/>
</dbReference>
<proteinExistence type="inferred from homology"/>
<organism evidence="11 12">
    <name type="scientific">Kouleothrix aurantiaca</name>
    <dbReference type="NCBI Taxonomy" id="186479"/>
    <lineage>
        <taxon>Bacteria</taxon>
        <taxon>Bacillati</taxon>
        <taxon>Chloroflexota</taxon>
        <taxon>Chloroflexia</taxon>
        <taxon>Chloroflexales</taxon>
        <taxon>Roseiflexineae</taxon>
        <taxon>Roseiflexaceae</taxon>
        <taxon>Kouleothrix</taxon>
    </lineage>
</organism>
<evidence type="ECO:0000313" key="11">
    <source>
        <dbReference type="EMBL" id="KPV54028.1"/>
    </source>
</evidence>
<feature type="transmembrane region" description="Helical" evidence="9">
    <location>
        <begin position="152"/>
        <end position="171"/>
    </location>
</feature>
<keyword evidence="12" id="KW-1185">Reference proteome</keyword>
<reference evidence="11 12" key="1">
    <citation type="submission" date="2015-09" db="EMBL/GenBank/DDBJ databases">
        <title>Draft genome sequence of Kouleothrix aurantiaca JCM 19913.</title>
        <authorList>
            <person name="Hemp J."/>
        </authorList>
    </citation>
    <scope>NUCLEOTIDE SEQUENCE [LARGE SCALE GENOMIC DNA]</scope>
    <source>
        <strain evidence="11 12">COM-B</strain>
    </source>
</reference>
<feature type="transmembrane region" description="Helical" evidence="9">
    <location>
        <begin position="197"/>
        <end position="221"/>
    </location>
</feature>
<feature type="transmembrane region" description="Helical" evidence="9">
    <location>
        <begin position="121"/>
        <end position="140"/>
    </location>
</feature>
<keyword evidence="8 9" id="KW-0472">Membrane</keyword>
<keyword evidence="3 9" id="KW-0813">Transport</keyword>
<dbReference type="Pfam" id="PF00528">
    <property type="entry name" value="BPD_transp_1"/>
    <property type="match status" value="1"/>
</dbReference>
<dbReference type="GO" id="GO:0015423">
    <property type="term" value="F:ABC-type maltose transporter activity"/>
    <property type="evidence" value="ECO:0007669"/>
    <property type="project" value="TreeGrafter"/>
</dbReference>
<comment type="caution">
    <text evidence="11">The sequence shown here is derived from an EMBL/GenBank/DDBJ whole genome shotgun (WGS) entry which is preliminary data.</text>
</comment>
<keyword evidence="7 9" id="KW-1133">Transmembrane helix</keyword>
<evidence type="ECO:0000256" key="4">
    <source>
        <dbReference type="ARBA" id="ARBA00022475"/>
    </source>
</evidence>
<dbReference type="AlphaFoldDB" id="A0A0P9HGS4"/>
<accession>A0A0P9HGS4</accession>
<feature type="domain" description="ABC transmembrane type-1" evidence="10">
    <location>
        <begin position="84"/>
        <end position="275"/>
    </location>
</feature>
<evidence type="ECO:0000256" key="2">
    <source>
        <dbReference type="ARBA" id="ARBA00009047"/>
    </source>
</evidence>
<gene>
    <name evidence="11" type="ORF">SE17_06205</name>
</gene>
<keyword evidence="4" id="KW-1003">Cell membrane</keyword>
<dbReference type="PROSITE" id="PS50928">
    <property type="entry name" value="ABC_TM1"/>
    <property type="match status" value="1"/>
</dbReference>
<name>A0A0P9HGS4_9CHLR</name>
<feature type="transmembrane region" description="Helical" evidence="9">
    <location>
        <begin position="254"/>
        <end position="275"/>
    </location>
</feature>
<feature type="transmembrane region" description="Helical" evidence="9">
    <location>
        <begin position="21"/>
        <end position="47"/>
    </location>
</feature>
<evidence type="ECO:0000256" key="1">
    <source>
        <dbReference type="ARBA" id="ARBA00004651"/>
    </source>
</evidence>
<sequence length="290" mass="32016">MTSAQSSARRSITQSYRFQQALGLWAIRIILIIACLISLFPTLYVVLYSLKGGGTSLYSPTLIPQKLTLDNYTKLLSSQFPLWVRNSLILGGFSAAISVMLATFAGYAFSRLNFAGRRYGILILLIIQMLPTVGSLVAIFRGFQIFGLLNSLTGLILLFGFGGSALAVWLMKNFIDSIPKELDEAASIDGATNWQTFWMILFPLLQPMLVAQFIFGFIGVYNEYIVTTVFLSDSKLYPLGVGVRLFSTQFNTNWTQFCAAAVLGSIPIMIVFFLAQRFLVEGLTKGALKG</sequence>
<feature type="transmembrane region" description="Helical" evidence="9">
    <location>
        <begin position="88"/>
        <end position="109"/>
    </location>
</feature>
<dbReference type="EMBL" id="LJCR01000128">
    <property type="protein sequence ID" value="KPV54028.1"/>
    <property type="molecule type" value="Genomic_DNA"/>
</dbReference>
<comment type="subcellular location">
    <subcellularLocation>
        <location evidence="1 9">Cell membrane</location>
        <topology evidence="1 9">Multi-pass membrane protein</topology>
    </subcellularLocation>
</comment>
<evidence type="ECO:0000259" key="10">
    <source>
        <dbReference type="PROSITE" id="PS50928"/>
    </source>
</evidence>
<dbReference type="Proteomes" id="UP000050509">
    <property type="component" value="Unassembled WGS sequence"/>
</dbReference>
<keyword evidence="5" id="KW-0762">Sugar transport</keyword>
<dbReference type="InterPro" id="IPR000515">
    <property type="entry name" value="MetI-like"/>
</dbReference>
<evidence type="ECO:0000256" key="6">
    <source>
        <dbReference type="ARBA" id="ARBA00022692"/>
    </source>
</evidence>
<evidence type="ECO:0000256" key="8">
    <source>
        <dbReference type="ARBA" id="ARBA00023136"/>
    </source>
</evidence>
<dbReference type="InterPro" id="IPR035906">
    <property type="entry name" value="MetI-like_sf"/>
</dbReference>
<dbReference type="PANTHER" id="PTHR32243:SF50">
    <property type="entry name" value="MALTOSE_MALTODEXTRIN TRANSPORT SYSTEM PERMEASE PROTEIN MALG"/>
    <property type="match status" value="1"/>
</dbReference>
<dbReference type="CDD" id="cd06261">
    <property type="entry name" value="TM_PBP2"/>
    <property type="match status" value="1"/>
</dbReference>
<dbReference type="GO" id="GO:0005886">
    <property type="term" value="C:plasma membrane"/>
    <property type="evidence" value="ECO:0007669"/>
    <property type="project" value="UniProtKB-SubCell"/>
</dbReference>
<dbReference type="GO" id="GO:0042956">
    <property type="term" value="P:maltodextrin transmembrane transport"/>
    <property type="evidence" value="ECO:0007669"/>
    <property type="project" value="TreeGrafter"/>
</dbReference>
<evidence type="ECO:0000256" key="9">
    <source>
        <dbReference type="RuleBase" id="RU363032"/>
    </source>
</evidence>
<dbReference type="Gene3D" id="1.10.3720.10">
    <property type="entry name" value="MetI-like"/>
    <property type="match status" value="1"/>
</dbReference>
<evidence type="ECO:0000256" key="7">
    <source>
        <dbReference type="ARBA" id="ARBA00022989"/>
    </source>
</evidence>
<evidence type="ECO:0000256" key="3">
    <source>
        <dbReference type="ARBA" id="ARBA00022448"/>
    </source>
</evidence>
<dbReference type="PANTHER" id="PTHR32243">
    <property type="entry name" value="MALTOSE TRANSPORT SYSTEM PERMEASE-RELATED"/>
    <property type="match status" value="1"/>
</dbReference>
<dbReference type="SUPFAM" id="SSF161098">
    <property type="entry name" value="MetI-like"/>
    <property type="match status" value="1"/>
</dbReference>
<evidence type="ECO:0000313" key="12">
    <source>
        <dbReference type="Proteomes" id="UP000050509"/>
    </source>
</evidence>
<evidence type="ECO:0000256" key="5">
    <source>
        <dbReference type="ARBA" id="ARBA00022597"/>
    </source>
</evidence>
<comment type="similarity">
    <text evidence="2">Belongs to the binding-protein-dependent transport system permease family. MalFG subfamily.</text>
</comment>
<protein>
    <recommendedName>
        <fullName evidence="10">ABC transmembrane type-1 domain-containing protein</fullName>
    </recommendedName>
</protein>